<reference evidence="2" key="1">
    <citation type="journal article" date="2014" name="Int. J. Syst. Evol. Microbiol.">
        <title>Complete genome sequence of Corynebacterium casei LMG S-19264T (=DSM 44701T), isolated from a smear-ripened cheese.</title>
        <authorList>
            <consortium name="US DOE Joint Genome Institute (JGI-PGF)"/>
            <person name="Walter F."/>
            <person name="Albersmeier A."/>
            <person name="Kalinowski J."/>
            <person name="Ruckert C."/>
        </authorList>
    </citation>
    <scope>NUCLEOTIDE SEQUENCE</scope>
    <source>
        <strain evidence="2">KCTC 12719</strain>
    </source>
</reference>
<accession>A0A918VZN4</accession>
<dbReference type="EMBL" id="BMXB01000007">
    <property type="protein sequence ID" value="GHA39105.1"/>
    <property type="molecule type" value="Genomic_DNA"/>
</dbReference>
<dbReference type="AlphaFoldDB" id="A0A918VZN4"/>
<protein>
    <submittedName>
        <fullName evidence="2">Gliding motility protein</fullName>
    </submittedName>
</protein>
<evidence type="ECO:0000313" key="2">
    <source>
        <dbReference type="EMBL" id="GHA39105.1"/>
    </source>
</evidence>
<sequence>MSIAGCSRKNNTFLNRNWHAVTAEYNTLYNGNLALELGKEELNQNYLDNYWDILPVERMQVSEEVMLPGDARNPNFEIAEQKAVKAIQRHSMLIEGSEKNPQIDEAYLLLGKARYFDQRFIPALEAFNYILHKYPLSNTINHARIWREKANIRLEFEELAIRNLKKILEQENLEDQDRADAAAMLAEAYINLTQLDSAVTPLQTAAEFTRDKAEQGRYLYITGQLYNRLGMKDSANMAFDEVIDLKRRSPRIYLINAYIAKTQNLSRSAQDQEAILELLTDMEQDRENRPFLDKIYFQLAEFHYQADSVNLAIDYYNKSLRTPTEDAYLQSLDYQTLGNIHFDAANYQVAGAYYDSTLTRLPPNSREFRLIKKKRDNLVDVISYEEIARKSDSILYLSDLSEEGRIEYFTDYTERLKAEAKKEGVAENQAPAQSRSQEFFENNRTGVPGVPNPGNAFYFYNTAAVAYGKQEFFRTWGERDLTDNWRTASGVSNQDQDNEMPIAEAAFEADPLYDPQTYISQIPNDPQILDSLVVERNFAYYQLGLIYREKFKEDELAAEKLELLLAGNPEERLVLPAKYHLYKIYSEGGFTAKAQALKIDIMEQHPDSRYAMILKDPEALLQDENSPEALYGDLYTMFEDQEYQEVILQSEELSVRFTGDQMAPKLELLKAMAIGRLEGFEAYKEALNFVALNYPQSEEGKKAQQLFNDALPGMADKNFQQDSIARSFKLVFPFEKNGVEEIADFRREIEEALEELNYSGQEVSIDVYNPHQDFVVVHGFSSPGTAKGFAELLSVNEKYQIDKNSFYISTPNYRIVQIHKNVDSYIESITNPPK</sequence>
<dbReference type="SUPFAM" id="SSF48452">
    <property type="entry name" value="TPR-like"/>
    <property type="match status" value="2"/>
</dbReference>
<name>A0A918VZN4_9FLAO</name>
<dbReference type="InterPro" id="IPR011990">
    <property type="entry name" value="TPR-like_helical_dom_sf"/>
</dbReference>
<feature type="coiled-coil region" evidence="1">
    <location>
        <begin position="147"/>
        <end position="174"/>
    </location>
</feature>
<dbReference type="Proteomes" id="UP000610456">
    <property type="component" value="Unassembled WGS sequence"/>
</dbReference>
<organism evidence="2 3">
    <name type="scientific">Salinimicrobium marinum</name>
    <dbReference type="NCBI Taxonomy" id="680283"/>
    <lineage>
        <taxon>Bacteria</taxon>
        <taxon>Pseudomonadati</taxon>
        <taxon>Bacteroidota</taxon>
        <taxon>Flavobacteriia</taxon>
        <taxon>Flavobacteriales</taxon>
        <taxon>Flavobacteriaceae</taxon>
        <taxon>Salinimicrobium</taxon>
    </lineage>
</organism>
<evidence type="ECO:0000313" key="3">
    <source>
        <dbReference type="Proteomes" id="UP000610456"/>
    </source>
</evidence>
<keyword evidence="1" id="KW-0175">Coiled coil</keyword>
<comment type="caution">
    <text evidence="2">The sequence shown here is derived from an EMBL/GenBank/DDBJ whole genome shotgun (WGS) entry which is preliminary data.</text>
</comment>
<gene>
    <name evidence="2" type="primary">sprE</name>
    <name evidence="2" type="ORF">GCM10007103_20650</name>
</gene>
<reference evidence="2" key="2">
    <citation type="submission" date="2020-09" db="EMBL/GenBank/DDBJ databases">
        <authorList>
            <person name="Sun Q."/>
            <person name="Kim S."/>
        </authorList>
    </citation>
    <scope>NUCLEOTIDE SEQUENCE</scope>
    <source>
        <strain evidence="2">KCTC 12719</strain>
    </source>
</reference>
<dbReference type="Gene3D" id="1.25.40.10">
    <property type="entry name" value="Tetratricopeptide repeat domain"/>
    <property type="match status" value="3"/>
</dbReference>
<evidence type="ECO:0000256" key="1">
    <source>
        <dbReference type="SAM" id="Coils"/>
    </source>
</evidence>
<proteinExistence type="predicted"/>
<keyword evidence="3" id="KW-1185">Reference proteome</keyword>